<dbReference type="RefSeq" id="WP_117493930.1">
    <property type="nucleotide sequence ID" value="NZ_CALBAT010000001.1"/>
</dbReference>
<sequence length="120" mass="14032">MEKTVYIDEKPVRLKSTAALPKRYKAQFRRDYFADLLKIAKVFGSGAKKRADLRTISFDDLNHFDMDVLYDIVWTMAKSADRTIPDPMEWLDGFETFPLKELLPEIKDLLENSMPQSKKK</sequence>
<protein>
    <recommendedName>
        <fullName evidence="3">Prophage pi2 protein 40</fullName>
    </recommendedName>
</protein>
<proteinExistence type="predicted"/>
<dbReference type="OrthoDB" id="1697664at2"/>
<accession>A0A3E3JYS5</accession>
<keyword evidence="2" id="KW-1185">Reference proteome</keyword>
<dbReference type="EMBL" id="QVLX01000018">
    <property type="protein sequence ID" value="RGE84336.1"/>
    <property type="molecule type" value="Genomic_DNA"/>
</dbReference>
<reference evidence="1 2" key="1">
    <citation type="submission" date="2018-08" db="EMBL/GenBank/DDBJ databases">
        <title>A genome reference for cultivated species of the human gut microbiota.</title>
        <authorList>
            <person name="Zou Y."/>
            <person name="Xue W."/>
            <person name="Luo G."/>
        </authorList>
    </citation>
    <scope>NUCLEOTIDE SEQUENCE [LARGE SCALE GENOMIC DNA]</scope>
    <source>
        <strain evidence="1 2">AF37-2AT</strain>
    </source>
</reference>
<organism evidence="1 2">
    <name type="scientific">Sellimonas intestinalis</name>
    <dbReference type="NCBI Taxonomy" id="1653434"/>
    <lineage>
        <taxon>Bacteria</taxon>
        <taxon>Bacillati</taxon>
        <taxon>Bacillota</taxon>
        <taxon>Clostridia</taxon>
        <taxon>Lachnospirales</taxon>
        <taxon>Lachnospiraceae</taxon>
        <taxon>Sellimonas</taxon>
    </lineage>
</organism>
<dbReference type="AlphaFoldDB" id="A0A3E3JYS5"/>
<evidence type="ECO:0008006" key="3">
    <source>
        <dbReference type="Google" id="ProtNLM"/>
    </source>
</evidence>
<gene>
    <name evidence="1" type="ORF">DW016_15710</name>
</gene>
<evidence type="ECO:0000313" key="2">
    <source>
        <dbReference type="Proteomes" id="UP000261080"/>
    </source>
</evidence>
<name>A0A3E3JYS5_9FIRM</name>
<dbReference type="Proteomes" id="UP000261080">
    <property type="component" value="Unassembled WGS sequence"/>
</dbReference>
<evidence type="ECO:0000313" key="1">
    <source>
        <dbReference type="EMBL" id="RGE84336.1"/>
    </source>
</evidence>
<comment type="caution">
    <text evidence="1">The sequence shown here is derived from an EMBL/GenBank/DDBJ whole genome shotgun (WGS) entry which is preliminary data.</text>
</comment>